<keyword evidence="2" id="KW-1185">Reference proteome</keyword>
<sequence>MSRRTEYRNEVKTRLSDRTYDGMQAFKALHGIESDSAALSRMADLLLFGTVGNLPANLIDRSANSAQNGTRVAA</sequence>
<gene>
    <name evidence="1" type="ORF">GGD40_000893</name>
</gene>
<accession>A0A7Y9WIC9</accession>
<organism evidence="1 2">
    <name type="scientific">Paraburkholderia bryophila</name>
    <dbReference type="NCBI Taxonomy" id="420952"/>
    <lineage>
        <taxon>Bacteria</taxon>
        <taxon>Pseudomonadati</taxon>
        <taxon>Pseudomonadota</taxon>
        <taxon>Betaproteobacteria</taxon>
        <taxon>Burkholderiales</taxon>
        <taxon>Burkholderiaceae</taxon>
        <taxon>Paraburkholderia</taxon>
    </lineage>
</organism>
<proteinExistence type="predicted"/>
<dbReference type="RefSeq" id="WP_179742901.1">
    <property type="nucleotide sequence ID" value="NZ_JACCAS010000001.1"/>
</dbReference>
<dbReference type="EMBL" id="JACCAS010000001">
    <property type="protein sequence ID" value="NYH21414.1"/>
    <property type="molecule type" value="Genomic_DNA"/>
</dbReference>
<reference evidence="1 2" key="1">
    <citation type="submission" date="2020-07" db="EMBL/GenBank/DDBJ databases">
        <title>Exploring microbial biodiversity for novel pathways involved in the catabolism of aromatic compounds derived from lignin.</title>
        <authorList>
            <person name="Elkins J."/>
        </authorList>
    </citation>
    <scope>NUCLEOTIDE SEQUENCE [LARGE SCALE GENOMIC DNA]</scope>
    <source>
        <strain evidence="1 2">H2C3C</strain>
    </source>
</reference>
<name>A0A7Y9WIC9_9BURK</name>
<dbReference type="AlphaFoldDB" id="A0A7Y9WIC9"/>
<evidence type="ECO:0000313" key="1">
    <source>
        <dbReference type="EMBL" id="NYH21414.1"/>
    </source>
</evidence>
<dbReference type="Proteomes" id="UP000540929">
    <property type="component" value="Unassembled WGS sequence"/>
</dbReference>
<evidence type="ECO:0000313" key="2">
    <source>
        <dbReference type="Proteomes" id="UP000540929"/>
    </source>
</evidence>
<protein>
    <submittedName>
        <fullName evidence="1">Uncharacterized protein</fullName>
    </submittedName>
</protein>
<comment type="caution">
    <text evidence="1">The sequence shown here is derived from an EMBL/GenBank/DDBJ whole genome shotgun (WGS) entry which is preliminary data.</text>
</comment>